<dbReference type="Proteomes" id="UP001165085">
    <property type="component" value="Unassembled WGS sequence"/>
</dbReference>
<evidence type="ECO:0000313" key="4">
    <source>
        <dbReference type="EMBL" id="GMH81632.1"/>
    </source>
</evidence>
<keyword evidence="5" id="KW-1185">Reference proteome</keyword>
<feature type="domain" description="Helicase C-terminal" evidence="3">
    <location>
        <begin position="866"/>
        <end position="1045"/>
    </location>
</feature>
<dbReference type="EMBL" id="BRXY01000259">
    <property type="protein sequence ID" value="GMH81632.1"/>
    <property type="molecule type" value="Genomic_DNA"/>
</dbReference>
<dbReference type="CDD" id="cd17917">
    <property type="entry name" value="DEXHc_RHA-like"/>
    <property type="match status" value="1"/>
</dbReference>
<feature type="region of interest" description="Disordered" evidence="1">
    <location>
        <begin position="1"/>
        <end position="98"/>
    </location>
</feature>
<dbReference type="SMART" id="SM00847">
    <property type="entry name" value="HA2"/>
    <property type="match status" value="1"/>
</dbReference>
<dbReference type="PANTHER" id="PTHR18934">
    <property type="entry name" value="ATP-DEPENDENT RNA HELICASE"/>
    <property type="match status" value="1"/>
</dbReference>
<reference evidence="5" key="1">
    <citation type="journal article" date="2023" name="Commun. Biol.">
        <title>Genome analysis of Parmales, the sister group of diatoms, reveals the evolutionary specialization of diatoms from phago-mixotrophs to photoautotrophs.</title>
        <authorList>
            <person name="Ban H."/>
            <person name="Sato S."/>
            <person name="Yoshikawa S."/>
            <person name="Yamada K."/>
            <person name="Nakamura Y."/>
            <person name="Ichinomiya M."/>
            <person name="Sato N."/>
            <person name="Blanc-Mathieu R."/>
            <person name="Endo H."/>
            <person name="Kuwata A."/>
            <person name="Ogata H."/>
        </authorList>
    </citation>
    <scope>NUCLEOTIDE SEQUENCE [LARGE SCALE GENOMIC DNA]</scope>
    <source>
        <strain evidence="5">NIES 3701</strain>
    </source>
</reference>
<dbReference type="InterPro" id="IPR007502">
    <property type="entry name" value="Helicase-assoc_dom"/>
</dbReference>
<evidence type="ECO:0000256" key="1">
    <source>
        <dbReference type="SAM" id="MobiDB-lite"/>
    </source>
</evidence>
<dbReference type="PROSITE" id="PS51194">
    <property type="entry name" value="HELICASE_CTER"/>
    <property type="match status" value="1"/>
</dbReference>
<dbReference type="SUPFAM" id="SSF52540">
    <property type="entry name" value="P-loop containing nucleoside triphosphate hydrolases"/>
    <property type="match status" value="1"/>
</dbReference>
<dbReference type="InterPro" id="IPR027417">
    <property type="entry name" value="P-loop_NTPase"/>
</dbReference>
<feature type="region of interest" description="Disordered" evidence="1">
    <location>
        <begin position="546"/>
        <end position="587"/>
    </location>
</feature>
<name>A0A9W7EK71_9STRA</name>
<comment type="caution">
    <text evidence="4">The sequence shown here is derived from an EMBL/GenBank/DDBJ whole genome shotgun (WGS) entry which is preliminary data.</text>
</comment>
<dbReference type="InterPro" id="IPR014001">
    <property type="entry name" value="Helicase_ATP-bd"/>
</dbReference>
<dbReference type="InterPro" id="IPR001650">
    <property type="entry name" value="Helicase_C-like"/>
</dbReference>
<feature type="compositionally biased region" description="Pro residues" evidence="1">
    <location>
        <begin position="37"/>
        <end position="47"/>
    </location>
</feature>
<dbReference type="Pfam" id="PF00271">
    <property type="entry name" value="Helicase_C"/>
    <property type="match status" value="1"/>
</dbReference>
<proteinExistence type="predicted"/>
<dbReference type="OrthoDB" id="5600252at2759"/>
<dbReference type="CDD" id="cd18791">
    <property type="entry name" value="SF2_C_RHA"/>
    <property type="match status" value="1"/>
</dbReference>
<dbReference type="PROSITE" id="PS51192">
    <property type="entry name" value="HELICASE_ATP_BIND_1"/>
    <property type="match status" value="1"/>
</dbReference>
<evidence type="ECO:0000259" key="2">
    <source>
        <dbReference type="PROSITE" id="PS51192"/>
    </source>
</evidence>
<feature type="compositionally biased region" description="Low complexity" evidence="1">
    <location>
        <begin position="551"/>
        <end position="573"/>
    </location>
</feature>
<gene>
    <name evidence="4" type="ORF">TrST_g8921</name>
</gene>
<feature type="region of interest" description="Disordered" evidence="1">
    <location>
        <begin position="389"/>
        <end position="426"/>
    </location>
</feature>
<evidence type="ECO:0000259" key="3">
    <source>
        <dbReference type="PROSITE" id="PS51194"/>
    </source>
</evidence>
<dbReference type="GO" id="GO:0003723">
    <property type="term" value="F:RNA binding"/>
    <property type="evidence" value="ECO:0007669"/>
    <property type="project" value="TreeGrafter"/>
</dbReference>
<evidence type="ECO:0008006" key="6">
    <source>
        <dbReference type="Google" id="ProtNLM"/>
    </source>
</evidence>
<feature type="region of interest" description="Disordered" evidence="1">
    <location>
        <begin position="214"/>
        <end position="293"/>
    </location>
</feature>
<dbReference type="SMART" id="SM00490">
    <property type="entry name" value="HELICc"/>
    <property type="match status" value="1"/>
</dbReference>
<dbReference type="SMART" id="SM00487">
    <property type="entry name" value="DEXDc"/>
    <property type="match status" value="1"/>
</dbReference>
<dbReference type="GO" id="GO:0004386">
    <property type="term" value="F:helicase activity"/>
    <property type="evidence" value="ECO:0007669"/>
    <property type="project" value="TreeGrafter"/>
</dbReference>
<dbReference type="Gene3D" id="1.20.120.1080">
    <property type="match status" value="1"/>
</dbReference>
<sequence>MPSKKKKKKAGDTRGYATTSVPKKVIPKAPEPAVSLPTPPPSNPRNPTPNQSSANANTNTTSNPQPTVTVTWPSTPSTLSTKPPSTNTTSPHKPLPLNSTIPATTAATLILSPYQSSKLPLPLPPLQPPYPLPTGLPLRNFLKYLVSLSRPSCVENNLLTILVSGWALDLQSCHRVQAFEGVRLAELNVDYHDTEDAAESLLQGEEDMNDMFATGLGLLDDDDDENPKSSSPPPPPLPFETMLNLPTHDDSPLSPLSPPQPSQPQTLTLTLPPTLPLPKYPEPYDAGQPSPPSHQLITTITLASIANHISKTLEHLKADYNVDKHEVQYYERTKKRIEGRLKKSRRLKLDVEYYSAHTVEDDDSGTLSSANNLRLKEEFKGDIEVLEDYEEDTEQNSSSKIPKHPLYNKYNASNTSKNSKGKSKWTGATPIQTLDSLKKGVKSKFSKDSLTVTYLQLKMTFEESPPHTETCKTFEDVNNFIALQHLWELESTRSMGKMFEPRWKAVWEAWEKEREDKAKEEEEKIERKVDKLVKVVNLLHRECSVHTPTTSADSAASSSPSSSDPSSSDPSSSNPKSGKTRKSKRFPDIVPIMSTPEWLSNLSARSQLPIYSKRAEILSTISKHSITILRGSTGCGKSTQLPQFLMENFPGKILCTQPRRVAALALADRVEYECTNKELVGHAVRGSSKDGRLIYCTTGVALKMLEEGGLDCKCLVVDEVHERSWQVDLLLNYVKNGDRNFKVVLMSATLDLDLFGGYFGASTPPIIDVEGRTFPVKHFYLEDIVEESGEMVDRDCWVQGEGGMGKFDVRMKVNGVRSTVTMDANDGKDVVYRNSNPTDYSKLGYRDSTRASMERVDERIINYSLIVKTVESYLSNNSCFKNDVGSGHDSGSVLVFLPGVGEIKELSALMEGSRTIRNSNVRILHLHSNLSPQRQKEVFRSGRKLILSTNIAETSITIADVTCVVDCGLSREISVSKRSSTSILRKSTISKASANQRSGRAGRVQPGVCLRFFSRYTYDNMEEHLTPEVMRMPLEEVVMSVLGGSGGSCLGSGGVAGFLKGCPQPPDSRGVEVALDELVNIGAVERVEAVRGVTPGGEILTPLGRHLLQLGVDCRIGKFLLYSCILKCLDKGLAISALLSVGKSVFVDGESGEAKLARRKFSHESGSDFLMLSNVYSAYESNPTRKFCISNNLNHSVLMDATNLISQLTSSLLTSAWIKTSHLSPYSSNSPSSNLLTSCLLSGLTTLAFPTSSSAYTFRSEPVYLHSSSSSPALKTPLLFYERFTTSKTWISTVSNVSNLSIALLTEPLSIDYGARTIHVGEGKLSKGVYKCKLKEGIAVYEFKRKLSKGFEKLFKGEKDEEWDDTVGRLVEILKYEGAVI</sequence>
<feature type="compositionally biased region" description="Low complexity" evidence="1">
    <location>
        <begin position="263"/>
        <end position="272"/>
    </location>
</feature>
<dbReference type="Gene3D" id="3.40.50.300">
    <property type="entry name" value="P-loop containing nucleotide triphosphate hydrolases"/>
    <property type="match status" value="2"/>
</dbReference>
<organism evidence="4 5">
    <name type="scientific">Triparma strigata</name>
    <dbReference type="NCBI Taxonomy" id="1606541"/>
    <lineage>
        <taxon>Eukaryota</taxon>
        <taxon>Sar</taxon>
        <taxon>Stramenopiles</taxon>
        <taxon>Ochrophyta</taxon>
        <taxon>Bolidophyceae</taxon>
        <taxon>Parmales</taxon>
        <taxon>Triparmaceae</taxon>
        <taxon>Triparma</taxon>
    </lineage>
</organism>
<feature type="domain" description="Helicase ATP-binding" evidence="2">
    <location>
        <begin position="618"/>
        <end position="768"/>
    </location>
</feature>
<accession>A0A9W7EK71</accession>
<evidence type="ECO:0000313" key="5">
    <source>
        <dbReference type="Proteomes" id="UP001165085"/>
    </source>
</evidence>
<dbReference type="Pfam" id="PF21010">
    <property type="entry name" value="HA2_C"/>
    <property type="match status" value="1"/>
</dbReference>
<feature type="compositionally biased region" description="Low complexity" evidence="1">
    <location>
        <begin position="48"/>
        <end position="91"/>
    </location>
</feature>
<protein>
    <recommendedName>
        <fullName evidence="6">RNA helicase</fullName>
    </recommendedName>
</protein>
<dbReference type="PANTHER" id="PTHR18934:SF145">
    <property type="entry name" value="ATP-DEPENDENT RNA HELICASE DHX57-RELATED"/>
    <property type="match status" value="1"/>
</dbReference>